<feature type="compositionally biased region" description="Polar residues" evidence="2">
    <location>
        <begin position="624"/>
        <end position="641"/>
    </location>
</feature>
<dbReference type="VEuPathDB" id="TriTrypDB:TvY486_0802330"/>
<evidence type="ECO:0000256" key="2">
    <source>
        <dbReference type="SAM" id="MobiDB-lite"/>
    </source>
</evidence>
<evidence type="ECO:0000256" key="1">
    <source>
        <dbReference type="SAM" id="Coils"/>
    </source>
</evidence>
<organism evidence="3">
    <name type="scientific">Trypanosoma vivax (strain Y486)</name>
    <dbReference type="NCBI Taxonomy" id="1055687"/>
    <lineage>
        <taxon>Eukaryota</taxon>
        <taxon>Discoba</taxon>
        <taxon>Euglenozoa</taxon>
        <taxon>Kinetoplastea</taxon>
        <taxon>Metakinetoplastina</taxon>
        <taxon>Trypanosomatida</taxon>
        <taxon>Trypanosomatidae</taxon>
        <taxon>Trypanosoma</taxon>
        <taxon>Duttonella</taxon>
    </lineage>
</organism>
<feature type="compositionally biased region" description="Low complexity" evidence="2">
    <location>
        <begin position="717"/>
        <end position="733"/>
    </location>
</feature>
<feature type="region of interest" description="Disordered" evidence="2">
    <location>
        <begin position="510"/>
        <end position="534"/>
    </location>
</feature>
<feature type="compositionally biased region" description="Low complexity" evidence="2">
    <location>
        <begin position="656"/>
        <end position="669"/>
    </location>
</feature>
<feature type="region of interest" description="Disordered" evidence="2">
    <location>
        <begin position="147"/>
        <end position="167"/>
    </location>
</feature>
<accession>G0U0M5</accession>
<keyword evidence="1" id="KW-0175">Coiled coil</keyword>
<evidence type="ECO:0000313" key="3">
    <source>
        <dbReference type="EMBL" id="CCC49624.1"/>
    </source>
</evidence>
<dbReference type="EMBL" id="HE573024">
    <property type="protein sequence ID" value="CCC49624.1"/>
    <property type="molecule type" value="Genomic_DNA"/>
</dbReference>
<proteinExistence type="predicted"/>
<sequence length="875" mass="94062">MTLYNITIHPLRLVAHLCKQGSVYVVLISRKGVDVMTKPSICAIPGEVDFSTPAELNQTKTFQLNFSSPKDRRMVQFAMYDITNHRHSVKLNVFEIPLAGMCSVLAQESICEKKAVSFRISDRPGRLEVIFRMHPVTAPVPPLKVLPPPWSAEERGNKTGDGGASENLTRLPQHVLDALKKAEMLPRDVNAVELDANIAQEITVRASLLFPTDAALRNRIQTLETEIAKFEYDAQFAAKDSVSFGSAAWNALRAELAHWEDLAKQLDAISAHQAGITSLIPSMHSTDDGDRALIADLESQLATAQAEMRSLETQENDGEVSGKLISLIDQVEQLEELLNGLRVAAPLAARKSELLGSDSSHVDQWGRLAGDLYDKESAVEQLTHTILLLNQIQTDPYRPGVEWNNTDAGPSELAFVRDNKRRLTNLPPEMRSVVGTAPPMMPAAQPAMPTAPPMMPATQSAMPTAPPMMPATQSAMPTAPPMMPATQSAMPTAPPMMPATQSAMPTAPPMMPAAQSAMPTAPPMMPAAQSAMPTAPPMMPAAQPAMPTAPPASTSLASGNLLDDLFGTPPGANQQNKGTAALGAHQPIQNEAKVTNTSSSDAILPGFMQQMGATRPLESLIPIGSQSTAPTTTYSGATGSNADDMLQMGQVTSKHSLGPSAPPADSGSSQYTGQGFMRRDSTRAGSETIVTSQLQQQTQQASHISPMPVEQTTSTLPPAQLQTQMQQQPPQGQDTPAENPPPCVRRPFSLSEVPYTPFPNIPLMVRACPFDVYLDGKTPTRGTELTFLNNAMQNILIGGVELRQEDVMSSLSDSGQTIPTRRWPQQMNVARGGGRATCLIALHPSVPRVSSLLLVVIVYVYANEGYTSYATRLAV</sequence>
<gene>
    <name evidence="3" type="ORF">TVY486_0802330</name>
</gene>
<dbReference type="AlphaFoldDB" id="G0U0M5"/>
<feature type="region of interest" description="Disordered" evidence="2">
    <location>
        <begin position="623"/>
        <end position="743"/>
    </location>
</feature>
<feature type="compositionally biased region" description="Polar residues" evidence="2">
    <location>
        <begin position="683"/>
        <end position="692"/>
    </location>
</feature>
<protein>
    <submittedName>
        <fullName evidence="3">Uncharacterized protein</fullName>
    </submittedName>
</protein>
<feature type="coiled-coil region" evidence="1">
    <location>
        <begin position="294"/>
        <end position="344"/>
    </location>
</feature>
<name>G0U0M5_TRYVY</name>
<reference evidence="3" key="1">
    <citation type="journal article" date="2012" name="Proc. Natl. Acad. Sci. U.S.A.">
        <title>Antigenic diversity is generated by distinct evolutionary mechanisms in African trypanosome species.</title>
        <authorList>
            <person name="Jackson A.P."/>
            <person name="Berry A."/>
            <person name="Aslett M."/>
            <person name="Allison H.C."/>
            <person name="Burton P."/>
            <person name="Vavrova-Anderson J."/>
            <person name="Brown R."/>
            <person name="Browne H."/>
            <person name="Corton N."/>
            <person name="Hauser H."/>
            <person name="Gamble J."/>
            <person name="Gilderthorp R."/>
            <person name="Marcello L."/>
            <person name="McQuillan J."/>
            <person name="Otto T.D."/>
            <person name="Quail M.A."/>
            <person name="Sanders M.J."/>
            <person name="van Tonder A."/>
            <person name="Ginger M.L."/>
            <person name="Field M.C."/>
            <person name="Barry J.D."/>
            <person name="Hertz-Fowler C."/>
            <person name="Berriman M."/>
        </authorList>
    </citation>
    <scope>NUCLEOTIDE SEQUENCE</scope>
    <source>
        <strain evidence="3">Y486</strain>
    </source>
</reference>